<evidence type="ECO:0000256" key="6">
    <source>
        <dbReference type="RuleBase" id="RU003355"/>
    </source>
</evidence>
<dbReference type="PROSITE" id="PS51892">
    <property type="entry name" value="SUBTILASE"/>
    <property type="match status" value="1"/>
</dbReference>
<dbReference type="PROSITE" id="PS00138">
    <property type="entry name" value="SUBTILASE_SER"/>
    <property type="match status" value="1"/>
</dbReference>
<reference evidence="10 11" key="1">
    <citation type="submission" date="2024-08" db="EMBL/GenBank/DDBJ databases">
        <authorList>
            <person name="Ishaq N."/>
        </authorList>
    </citation>
    <scope>NUCLEOTIDE SEQUENCE [LARGE SCALE GENOMIC DNA]</scope>
    <source>
        <strain evidence="10 11">DSM 18651</strain>
    </source>
</reference>
<dbReference type="InterPro" id="IPR036852">
    <property type="entry name" value="Peptidase_S8/S53_dom_sf"/>
</dbReference>
<evidence type="ECO:0000256" key="4">
    <source>
        <dbReference type="ARBA" id="ARBA00022825"/>
    </source>
</evidence>
<evidence type="ECO:0000259" key="9">
    <source>
        <dbReference type="Pfam" id="PF00082"/>
    </source>
</evidence>
<keyword evidence="2 5" id="KW-0645">Protease</keyword>
<evidence type="ECO:0000256" key="5">
    <source>
        <dbReference type="PROSITE-ProRule" id="PRU01240"/>
    </source>
</evidence>
<protein>
    <submittedName>
        <fullName evidence="10">S8 family serine peptidase</fullName>
    </submittedName>
</protein>
<feature type="region of interest" description="Disordered" evidence="7">
    <location>
        <begin position="26"/>
        <end position="51"/>
    </location>
</feature>
<gene>
    <name evidence="10" type="ORF">ACCI49_08765</name>
</gene>
<dbReference type="InterPro" id="IPR000209">
    <property type="entry name" value="Peptidase_S8/S53_dom"/>
</dbReference>
<dbReference type="CDD" id="cd07474">
    <property type="entry name" value="Peptidases_S8_subtilisin_Vpr-like"/>
    <property type="match status" value="1"/>
</dbReference>
<feature type="chain" id="PRO_5047105259" evidence="8">
    <location>
        <begin position="25"/>
        <end position="1228"/>
    </location>
</feature>
<feature type="active site" description="Charge relay system" evidence="5">
    <location>
        <position position="202"/>
    </location>
</feature>
<keyword evidence="3 5" id="KW-0378">Hydrolase</keyword>
<dbReference type="InterPro" id="IPR022398">
    <property type="entry name" value="Peptidase_S8_His-AS"/>
</dbReference>
<evidence type="ECO:0000256" key="1">
    <source>
        <dbReference type="ARBA" id="ARBA00011073"/>
    </source>
</evidence>
<comment type="similarity">
    <text evidence="1 5 6">Belongs to the peptidase S8 family.</text>
</comment>
<dbReference type="InterPro" id="IPR015500">
    <property type="entry name" value="Peptidase_S8_subtilisin-rel"/>
</dbReference>
<dbReference type="PRINTS" id="PR00723">
    <property type="entry name" value="SUBTILISIN"/>
</dbReference>
<keyword evidence="11" id="KW-1185">Reference proteome</keyword>
<feature type="compositionally biased region" description="Polar residues" evidence="7">
    <location>
        <begin position="1107"/>
        <end position="1122"/>
    </location>
</feature>
<dbReference type="InterPro" id="IPR023827">
    <property type="entry name" value="Peptidase_S8_Asp-AS"/>
</dbReference>
<feature type="domain" description="Peptidase S8/S53" evidence="9">
    <location>
        <begin position="193"/>
        <end position="454"/>
    </location>
</feature>
<sequence>MRVKPIPKYLAATVLVALLQPAAADPGKKASESRSLQLGVSREGASQAERQRQAWPEVIRYRANEEVRIIIELHGPSAAEQAGLRASGAIGTPRDMRAFAARQQELGLRQRQMVAKLQQRKLITGHSHRFTRAVNAISATARVDQLPAIAAMPEVRAVTRDRQVRAFQAGSPQQVRAPEVWAMRDAQDRAVEGQGTSIAIIDSGIDYTHEDLGGCFGSGCRVAGGYDFVNDDNDPMDDHFHGTMVAGVAAAVAPAARFYAYKVLDSYGYGSESDIIAAIEAALDPDGNPQTDDAVDVINLSLGGAGGNNSVASVAANNAMRAGVVVVAAAGNDGPFFNSIGSPGSAEEIVTVGAVDGAGHLADFSSRGMFGTSLDLSSNSVKPEIVAPGVDITSANLGGGFRTDSGTSYAAPHVAGAAALLRQLHPQLTSAEIKALLVNRAAQVVGQLAEVGNGQLDAFAAASARFLVSPPTLYAGHFGQGAHSRRSLQVTVKNLSAPSEFAVADGGSFPAGTDLELSTDQFELEAGASRAELVDLNVDHGQVPYLEPLYLTYDSALEYSSGEERVRLPVAFHRAEVLSMRESEAPGEYWSYSAFLFNEGWSAWEQLSNFESAEPALHMPVRNEPINILFSTDVIADGERYDVWHAFENRHTSDGELVVPARVRGAGIPPLQTESGETLQFMDQVLGLTHPEIPGSGLHLNYSGDTPMKTLRNLSDNFHVNYIGLAEEGNAHPQDRKLYTVKHGQQGMSEDLHFDLSNPGSVQLLIGNPLWNREGYAIGYGLPMYESVINWWSVPSELTHKSSLLTLHGHEEDIAAWPAFLNLFVPLREDWTTETHSNEISVGRTGYRKLRRSDEDFTIPEVILERSSAIMLMGQGPRYFAGGLRNDGGNHRLLPSRINGSISSSWIMDSWGNGYRPESRYRALCMPGDSELSSGDNIPEYLFFANSECTSVQVDFEYTTSLGEEEYTSSARVQLNNLDGAAAPRIAMLELLDDGVISHYARRNAKLFLSFESQLPLDSVTTELALDGGDWLPLETAPVDGRYFTLLPEVSESAVADLRIVATDSAGNSVQNTIRGAFVLGLDAATVVDTDNDGAVDSEDAQPFNPRFQQASSSGVKFNSGTAGDREASPGEEDVVVQVFSLETDVESELNTLTLQASGSGNDGLDIDLAKLYLDNNSSGSLDEGDTILTSSGFQADDGELTFQLDMPGPLVLEPGESHFIVTYDFVQ</sequence>
<proteinExistence type="inferred from homology"/>
<dbReference type="PANTHER" id="PTHR43806:SF65">
    <property type="entry name" value="SERINE PROTEASE APRX"/>
    <property type="match status" value="1"/>
</dbReference>
<comment type="caution">
    <text evidence="10">The sequence shown here is derived from an EMBL/GenBank/DDBJ whole genome shotgun (WGS) entry which is preliminary data.</text>
</comment>
<dbReference type="PANTHER" id="PTHR43806">
    <property type="entry name" value="PEPTIDASE S8"/>
    <property type="match status" value="1"/>
</dbReference>
<organism evidence="10 11">
    <name type="scientific">Microbulbifer epialgicus</name>
    <dbReference type="NCBI Taxonomy" id="393907"/>
    <lineage>
        <taxon>Bacteria</taxon>
        <taxon>Pseudomonadati</taxon>
        <taxon>Pseudomonadota</taxon>
        <taxon>Gammaproteobacteria</taxon>
        <taxon>Cellvibrionales</taxon>
        <taxon>Microbulbiferaceae</taxon>
        <taxon>Microbulbifer</taxon>
    </lineage>
</organism>
<dbReference type="RefSeq" id="WP_371838579.1">
    <property type="nucleotide sequence ID" value="NZ_JBGMEK010000014.1"/>
</dbReference>
<keyword evidence="4 5" id="KW-0720">Serine protease</keyword>
<evidence type="ECO:0000256" key="2">
    <source>
        <dbReference type="ARBA" id="ARBA00022670"/>
    </source>
</evidence>
<feature type="active site" description="Charge relay system" evidence="5">
    <location>
        <position position="408"/>
    </location>
</feature>
<name>A0ABV4NYM9_9GAMM</name>
<feature type="signal peptide" evidence="8">
    <location>
        <begin position="1"/>
        <end position="24"/>
    </location>
</feature>
<dbReference type="PROSITE" id="PS00137">
    <property type="entry name" value="SUBTILASE_HIS"/>
    <property type="match status" value="1"/>
</dbReference>
<feature type="active site" description="Charge relay system" evidence="5">
    <location>
        <position position="241"/>
    </location>
</feature>
<evidence type="ECO:0000256" key="3">
    <source>
        <dbReference type="ARBA" id="ARBA00022801"/>
    </source>
</evidence>
<dbReference type="Gene3D" id="3.40.50.200">
    <property type="entry name" value="Peptidase S8/S53 domain"/>
    <property type="match status" value="1"/>
</dbReference>
<dbReference type="InterPro" id="IPR034213">
    <property type="entry name" value="S8_Vpr-like"/>
</dbReference>
<evidence type="ECO:0000256" key="7">
    <source>
        <dbReference type="SAM" id="MobiDB-lite"/>
    </source>
</evidence>
<dbReference type="SUPFAM" id="SSF52743">
    <property type="entry name" value="Subtilisin-like"/>
    <property type="match status" value="1"/>
</dbReference>
<dbReference type="EMBL" id="JBGMEK010000014">
    <property type="protein sequence ID" value="MFA0811011.1"/>
    <property type="molecule type" value="Genomic_DNA"/>
</dbReference>
<dbReference type="Pfam" id="PF00082">
    <property type="entry name" value="Peptidase_S8"/>
    <property type="match status" value="1"/>
</dbReference>
<feature type="region of interest" description="Disordered" evidence="7">
    <location>
        <begin position="1093"/>
        <end position="1132"/>
    </location>
</feature>
<keyword evidence="8" id="KW-0732">Signal</keyword>
<dbReference type="InterPro" id="IPR050131">
    <property type="entry name" value="Peptidase_S8_subtilisin-like"/>
</dbReference>
<evidence type="ECO:0000256" key="8">
    <source>
        <dbReference type="SAM" id="SignalP"/>
    </source>
</evidence>
<dbReference type="InterPro" id="IPR023828">
    <property type="entry name" value="Peptidase_S8_Ser-AS"/>
</dbReference>
<accession>A0ABV4NYM9</accession>
<evidence type="ECO:0000313" key="10">
    <source>
        <dbReference type="EMBL" id="MFA0811011.1"/>
    </source>
</evidence>
<evidence type="ECO:0000313" key="11">
    <source>
        <dbReference type="Proteomes" id="UP001569428"/>
    </source>
</evidence>
<dbReference type="PROSITE" id="PS00136">
    <property type="entry name" value="SUBTILASE_ASP"/>
    <property type="match status" value="1"/>
</dbReference>
<dbReference type="Proteomes" id="UP001569428">
    <property type="component" value="Unassembled WGS sequence"/>
</dbReference>